<dbReference type="AlphaFoldDB" id="A0A6A6ZFY1"/>
<keyword evidence="3" id="KW-1185">Reference proteome</keyword>
<dbReference type="GO" id="GO:0005634">
    <property type="term" value="C:nucleus"/>
    <property type="evidence" value="ECO:0007669"/>
    <property type="project" value="UniProtKB-SubCell"/>
</dbReference>
<feature type="region of interest" description="Disordered" evidence="1">
    <location>
        <begin position="380"/>
        <end position="408"/>
    </location>
</feature>
<dbReference type="GO" id="GO:0003676">
    <property type="term" value="F:nucleic acid binding"/>
    <property type="evidence" value="ECO:0007669"/>
    <property type="project" value="InterPro"/>
</dbReference>
<evidence type="ECO:0008006" key="4">
    <source>
        <dbReference type="Google" id="ProtNLM"/>
    </source>
</evidence>
<feature type="compositionally biased region" description="Basic and acidic residues" evidence="1">
    <location>
        <begin position="214"/>
        <end position="228"/>
    </location>
</feature>
<dbReference type="SUPFAM" id="SSF54928">
    <property type="entry name" value="RNA-binding domain, RBD"/>
    <property type="match status" value="1"/>
</dbReference>
<dbReference type="GO" id="GO:0006397">
    <property type="term" value="P:mRNA processing"/>
    <property type="evidence" value="ECO:0007669"/>
    <property type="project" value="UniProtKB-KW"/>
</dbReference>
<feature type="compositionally biased region" description="Low complexity" evidence="1">
    <location>
        <begin position="239"/>
        <end position="257"/>
    </location>
</feature>
<reference evidence="2" key="1">
    <citation type="journal article" date="2020" name="Stud. Mycol.">
        <title>101 Dothideomycetes genomes: a test case for predicting lifestyles and emergence of pathogens.</title>
        <authorList>
            <person name="Haridas S."/>
            <person name="Albert R."/>
            <person name="Binder M."/>
            <person name="Bloem J."/>
            <person name="Labutti K."/>
            <person name="Salamov A."/>
            <person name="Andreopoulos B."/>
            <person name="Baker S."/>
            <person name="Barry K."/>
            <person name="Bills G."/>
            <person name="Bluhm B."/>
            <person name="Cannon C."/>
            <person name="Castanera R."/>
            <person name="Culley D."/>
            <person name="Daum C."/>
            <person name="Ezra D."/>
            <person name="Gonzalez J."/>
            <person name="Henrissat B."/>
            <person name="Kuo A."/>
            <person name="Liang C."/>
            <person name="Lipzen A."/>
            <person name="Lutzoni F."/>
            <person name="Magnuson J."/>
            <person name="Mondo S."/>
            <person name="Nolan M."/>
            <person name="Ohm R."/>
            <person name="Pangilinan J."/>
            <person name="Park H.-J."/>
            <person name="Ramirez L."/>
            <person name="Alfaro M."/>
            <person name="Sun H."/>
            <person name="Tritt A."/>
            <person name="Yoshinaga Y."/>
            <person name="Zwiers L.-H."/>
            <person name="Turgeon B."/>
            <person name="Goodwin S."/>
            <person name="Spatafora J."/>
            <person name="Crous P."/>
            <person name="Grigoriev I."/>
        </authorList>
    </citation>
    <scope>NUCLEOTIDE SEQUENCE</scope>
    <source>
        <strain evidence="2">CBS 113818</strain>
    </source>
</reference>
<proteinExistence type="predicted"/>
<name>A0A6A6ZFY1_9PLEO</name>
<dbReference type="OrthoDB" id="10065185at2759"/>
<feature type="compositionally biased region" description="Polar residues" evidence="1">
    <location>
        <begin position="18"/>
        <end position="57"/>
    </location>
</feature>
<dbReference type="PANTHER" id="PTHR23204">
    <property type="entry name" value="CLEAVAGE AND POLYADENYLATION SPECIFIC FACTOR"/>
    <property type="match status" value="1"/>
</dbReference>
<gene>
    <name evidence="2" type="ORF">CC86DRAFT_398199</name>
</gene>
<dbReference type="Gene3D" id="3.30.70.330">
    <property type="match status" value="1"/>
</dbReference>
<protein>
    <recommendedName>
        <fullName evidence="4">RRM domain-containing protein</fullName>
    </recommendedName>
</protein>
<feature type="region of interest" description="Disordered" evidence="1">
    <location>
        <begin position="1"/>
        <end position="118"/>
    </location>
</feature>
<feature type="compositionally biased region" description="Low complexity" evidence="1">
    <location>
        <begin position="380"/>
        <end position="399"/>
    </location>
</feature>
<evidence type="ECO:0000256" key="1">
    <source>
        <dbReference type="SAM" id="MobiDB-lite"/>
    </source>
</evidence>
<sequence length="408" mass="43128">MAEEDNFDIDIYGDDSYQDPNAQQDSTDILTDTNAPNADTNGVAASSTNNNNQTSGDQHLKAEPSGDGTNGDTQHDHSTQQIASTGGSTGNHEVHKQAPQKQGTKRKQAEGDDRPLDPGATAALMINDVNWWVSEEDIRGWANQSGCEDELNEVTFNEHKVNGKSKGQVYVQLQSPQAATALKHQIDNLFKGQAHAKKPTAIFNPPQHNPFKTLPKDVPAREKGRNDRGSSGSYGNQTGGFNNNRGNYNRGNYNNRGGNMGYQNNRNFSGPAATNMAGGMGFGGQAPMNNFGGNAMAAGMSNFGGGFARGGMMGNNMRGGMGGRGGRGGMGMNNMGGGMGMNMPMANNMMAMGGGGMMGMGGNMGMMGGMGAFNNPQGFNPAFFNQQQQQGGNDWGNNPHGAKRPRPE</sequence>
<feature type="region of interest" description="Disordered" evidence="1">
    <location>
        <begin position="201"/>
        <end position="257"/>
    </location>
</feature>
<dbReference type="EMBL" id="MU006242">
    <property type="protein sequence ID" value="KAF2819930.1"/>
    <property type="molecule type" value="Genomic_DNA"/>
</dbReference>
<evidence type="ECO:0000313" key="2">
    <source>
        <dbReference type="EMBL" id="KAF2819930.1"/>
    </source>
</evidence>
<dbReference type="InterPro" id="IPR012677">
    <property type="entry name" value="Nucleotide-bd_a/b_plait_sf"/>
</dbReference>
<evidence type="ECO:0000313" key="3">
    <source>
        <dbReference type="Proteomes" id="UP000799424"/>
    </source>
</evidence>
<dbReference type="Proteomes" id="UP000799424">
    <property type="component" value="Unassembled WGS sequence"/>
</dbReference>
<feature type="compositionally biased region" description="Acidic residues" evidence="1">
    <location>
        <begin position="1"/>
        <end position="17"/>
    </location>
</feature>
<accession>A0A6A6ZFY1</accession>
<dbReference type="InterPro" id="IPR034772">
    <property type="entry name" value="CPSF6/7"/>
</dbReference>
<organism evidence="2 3">
    <name type="scientific">Ophiobolus disseminans</name>
    <dbReference type="NCBI Taxonomy" id="1469910"/>
    <lineage>
        <taxon>Eukaryota</taxon>
        <taxon>Fungi</taxon>
        <taxon>Dikarya</taxon>
        <taxon>Ascomycota</taxon>
        <taxon>Pezizomycotina</taxon>
        <taxon>Dothideomycetes</taxon>
        <taxon>Pleosporomycetidae</taxon>
        <taxon>Pleosporales</taxon>
        <taxon>Pleosporineae</taxon>
        <taxon>Phaeosphaeriaceae</taxon>
        <taxon>Ophiobolus</taxon>
    </lineage>
</organism>
<dbReference type="InterPro" id="IPR035979">
    <property type="entry name" value="RBD_domain_sf"/>
</dbReference>
<feature type="compositionally biased region" description="Basic and acidic residues" evidence="1">
    <location>
        <begin position="107"/>
        <end position="116"/>
    </location>
</feature>